<protein>
    <recommendedName>
        <fullName evidence="1">Gp5/Type VI secretion system Vgr protein OB-fold domain-containing protein</fullName>
    </recommendedName>
</protein>
<dbReference type="Gene3D" id="3.10.450.190">
    <property type="match status" value="1"/>
</dbReference>
<dbReference type="InterPro" id="IPR037026">
    <property type="entry name" value="Vgr_OB-fold_dom_sf"/>
</dbReference>
<dbReference type="Proteomes" id="UP000199202">
    <property type="component" value="Unassembled WGS sequence"/>
</dbReference>
<dbReference type="InterPro" id="IPR006531">
    <property type="entry name" value="Gp5/Vgr_OB"/>
</dbReference>
<dbReference type="EMBL" id="FNDJ01000033">
    <property type="protein sequence ID" value="SDL95526.1"/>
    <property type="molecule type" value="Genomic_DNA"/>
</dbReference>
<proteinExistence type="predicted"/>
<organism evidence="2 3">
    <name type="scientific">Nonomuraea jiangxiensis</name>
    <dbReference type="NCBI Taxonomy" id="633440"/>
    <lineage>
        <taxon>Bacteria</taxon>
        <taxon>Bacillati</taxon>
        <taxon>Actinomycetota</taxon>
        <taxon>Actinomycetes</taxon>
        <taxon>Streptosporangiales</taxon>
        <taxon>Streptosporangiaceae</taxon>
        <taxon>Nonomuraea</taxon>
    </lineage>
</organism>
<keyword evidence="3" id="KW-1185">Reference proteome</keyword>
<dbReference type="STRING" id="633440.SAMN05421869_13379"/>
<sequence>MDTFAPRAEIRISGVTLDADVSRHVLSVRYDNSLELADMFTVVLDNGGNRFTDSPLFDLGKSVEIHLGYGDRLEPMMLGEIASIEPAFPEHGAPTFTVRGYDRSHRLRHEMPDRPAFRFTNDSAIAAQIALEAGLIPVVDPSPFTHSVLHRATTDMALLKQRAAANFFDVYVWWDKLFFRFPRPQTEAPVLEWGANLSAFSPRVANAGMAGLQVVRGYSQELAQSIVGVMSATALDLDAIVEQLGSAAVGALTTLGRRVVRGRPVTTPLDATALAKSLLQQLLEGMYEASGSCLGLPELRAGRFVAVRGVGRRFSGMYRLKRVIHTLDSNGYRSEFEVTQRAQAHVLQLLRKAVSENPPPDRPESAQGVVVAEVVAADPVRYEVALRFPWFSDIPDVVAAPVATPMAGPGAGLFCLPGAGDQVLVAFEHGDFGRPYVIGSLWSHTTAKPVTAPPGVTTVRRIRTPAGHTITLDDTPGMEKVVVEHRTGSSLTFTPTGDLEISATNVRVKVKGTMDVSGPT</sequence>
<dbReference type="SUPFAM" id="SSF69255">
    <property type="entry name" value="gp5 N-terminal domain-like"/>
    <property type="match status" value="1"/>
</dbReference>
<dbReference type="RefSeq" id="WP_090945864.1">
    <property type="nucleotide sequence ID" value="NZ_FNDJ01000033.1"/>
</dbReference>
<reference evidence="2 3" key="1">
    <citation type="submission" date="2016-10" db="EMBL/GenBank/DDBJ databases">
        <authorList>
            <person name="de Groot N.N."/>
        </authorList>
    </citation>
    <scope>NUCLEOTIDE SEQUENCE [LARGE SCALE GENOMIC DNA]</scope>
    <source>
        <strain evidence="2 3">CGMCC 4.6533</strain>
    </source>
</reference>
<gene>
    <name evidence="2" type="ORF">SAMN05421869_13379</name>
</gene>
<name>A0A1G9P9Q5_9ACTN</name>
<dbReference type="Gene3D" id="2.40.50.230">
    <property type="entry name" value="Gp5 N-terminal domain"/>
    <property type="match status" value="1"/>
</dbReference>
<feature type="domain" description="Gp5/Type VI secretion system Vgr protein OB-fold" evidence="1">
    <location>
        <begin position="368"/>
        <end position="442"/>
    </location>
</feature>
<dbReference type="Pfam" id="PF04717">
    <property type="entry name" value="Phage_base_V"/>
    <property type="match status" value="1"/>
</dbReference>
<evidence type="ECO:0000313" key="2">
    <source>
        <dbReference type="EMBL" id="SDL95526.1"/>
    </source>
</evidence>
<accession>A0A1G9P9Q5</accession>
<dbReference type="AlphaFoldDB" id="A0A1G9P9Q5"/>
<evidence type="ECO:0000313" key="3">
    <source>
        <dbReference type="Proteomes" id="UP000199202"/>
    </source>
</evidence>
<dbReference type="OrthoDB" id="1907165at2"/>
<evidence type="ECO:0000259" key="1">
    <source>
        <dbReference type="Pfam" id="PF04717"/>
    </source>
</evidence>